<feature type="compositionally biased region" description="Low complexity" evidence="2">
    <location>
        <begin position="15"/>
        <end position="25"/>
    </location>
</feature>
<evidence type="ECO:0000313" key="4">
    <source>
        <dbReference type="EMBL" id="CAE4613472.1"/>
    </source>
</evidence>
<feature type="compositionally biased region" description="Low complexity" evidence="2">
    <location>
        <begin position="53"/>
        <end position="63"/>
    </location>
</feature>
<name>A0A6V2GDS9_9STRA</name>
<feature type="coiled-coil region" evidence="1">
    <location>
        <begin position="160"/>
        <end position="205"/>
    </location>
</feature>
<dbReference type="EMBL" id="HBNS01022994">
    <property type="protein sequence ID" value="CAE4613470.1"/>
    <property type="molecule type" value="Transcribed_RNA"/>
</dbReference>
<protein>
    <submittedName>
        <fullName evidence="3">Uncharacterized protein</fullName>
    </submittedName>
</protein>
<evidence type="ECO:0000256" key="1">
    <source>
        <dbReference type="SAM" id="Coils"/>
    </source>
</evidence>
<dbReference type="AlphaFoldDB" id="A0A6V2GDS9"/>
<reference evidence="3" key="1">
    <citation type="submission" date="2021-01" db="EMBL/GenBank/DDBJ databases">
        <authorList>
            <person name="Corre E."/>
            <person name="Pelletier E."/>
            <person name="Niang G."/>
            <person name="Scheremetjew M."/>
            <person name="Finn R."/>
            <person name="Kale V."/>
            <person name="Holt S."/>
            <person name="Cochrane G."/>
            <person name="Meng A."/>
            <person name="Brown T."/>
            <person name="Cohen L."/>
        </authorList>
    </citation>
    <scope>NUCLEOTIDE SEQUENCE</scope>
    <source>
        <strain evidence="3">GSO104</strain>
    </source>
</reference>
<gene>
    <name evidence="3" type="ORF">DBRI00130_LOCUS18169</name>
    <name evidence="4" type="ORF">DBRI00130_LOCUS18170</name>
</gene>
<proteinExistence type="predicted"/>
<keyword evidence="1" id="KW-0175">Coiled coil</keyword>
<feature type="compositionally biased region" description="Basic and acidic residues" evidence="2">
    <location>
        <begin position="1"/>
        <end position="14"/>
    </location>
</feature>
<feature type="region of interest" description="Disordered" evidence="2">
    <location>
        <begin position="1"/>
        <end position="68"/>
    </location>
</feature>
<dbReference type="EMBL" id="HBNS01022995">
    <property type="protein sequence ID" value="CAE4613472.1"/>
    <property type="molecule type" value="Transcribed_RNA"/>
</dbReference>
<organism evidence="3">
    <name type="scientific">Ditylum brightwellii</name>
    <dbReference type="NCBI Taxonomy" id="49249"/>
    <lineage>
        <taxon>Eukaryota</taxon>
        <taxon>Sar</taxon>
        <taxon>Stramenopiles</taxon>
        <taxon>Ochrophyta</taxon>
        <taxon>Bacillariophyta</taxon>
        <taxon>Mediophyceae</taxon>
        <taxon>Lithodesmiophycidae</taxon>
        <taxon>Lithodesmiales</taxon>
        <taxon>Lithodesmiaceae</taxon>
        <taxon>Ditylum</taxon>
    </lineage>
</organism>
<evidence type="ECO:0000313" key="3">
    <source>
        <dbReference type="EMBL" id="CAE4613470.1"/>
    </source>
</evidence>
<sequence>MIRRRELLQEEHSVRSASSRRSAYAGPTPLGQDGLPLKSCLSSSRRRSRHEYSSSLSTAASSTHPEYEHECEYKEEKDYYYCREAKHSVLFGMIEVRKYERTLGDHPCVSSGAPVALGWRYNQYDGMSVDEYEKTREPALQKEQMRIPHEVRVQMLLEHAQISAREVKEAELSAQKARKEMVKSIKKAKAARSNHLEEMKETAKRKLGRVVRGTGKKQEEDELWRNAHYAAVAKLEEEISAAWEPPMMSIRTSRSA</sequence>
<accession>A0A6V2GDS9</accession>
<evidence type="ECO:0000256" key="2">
    <source>
        <dbReference type="SAM" id="MobiDB-lite"/>
    </source>
</evidence>